<comment type="subcellular location">
    <subcellularLocation>
        <location evidence="1">Membrane</location>
        <topology evidence="1">Multi-pass membrane protein</topology>
    </subcellularLocation>
</comment>
<keyword evidence="4 6" id="KW-1133">Transmembrane helix</keyword>
<comment type="similarity">
    <text evidence="2">Belongs to the SVP26 family.</text>
</comment>
<evidence type="ECO:0000256" key="2">
    <source>
        <dbReference type="ARBA" id="ARBA00008096"/>
    </source>
</evidence>
<dbReference type="InterPro" id="IPR007277">
    <property type="entry name" value="Svp26/Tex261"/>
</dbReference>
<dbReference type="Pfam" id="PF04148">
    <property type="entry name" value="Erv26"/>
    <property type="match status" value="1"/>
</dbReference>
<evidence type="ECO:0000256" key="5">
    <source>
        <dbReference type="ARBA" id="ARBA00023136"/>
    </source>
</evidence>
<gene>
    <name evidence="7" type="ORF">DPX39_020018800</name>
</gene>
<organism evidence="7 8">
    <name type="scientific">Trypanosoma brucei equiperdum</name>
    <dbReference type="NCBI Taxonomy" id="630700"/>
    <lineage>
        <taxon>Eukaryota</taxon>
        <taxon>Discoba</taxon>
        <taxon>Euglenozoa</taxon>
        <taxon>Kinetoplastea</taxon>
        <taxon>Metakinetoplastina</taxon>
        <taxon>Trypanosomatida</taxon>
        <taxon>Trypanosomatidae</taxon>
        <taxon>Trypanosoma</taxon>
    </lineage>
</organism>
<dbReference type="GO" id="GO:0030134">
    <property type="term" value="C:COPII-coated ER to Golgi transport vesicle"/>
    <property type="evidence" value="ECO:0007669"/>
    <property type="project" value="TreeGrafter"/>
</dbReference>
<proteinExistence type="inferred from homology"/>
<evidence type="ECO:0000256" key="1">
    <source>
        <dbReference type="ARBA" id="ARBA00004141"/>
    </source>
</evidence>
<reference evidence="7 8" key="1">
    <citation type="submission" date="2018-09" db="EMBL/GenBank/DDBJ databases">
        <title>whole genome sequence of T. equiperdum IVM-t1 strain.</title>
        <authorList>
            <person name="Suganuma K."/>
        </authorList>
    </citation>
    <scope>NUCLEOTIDE SEQUENCE [LARGE SCALE GENOMIC DNA]</scope>
    <source>
        <strain evidence="7 8">IVM-t1</strain>
    </source>
</reference>
<dbReference type="AlphaFoldDB" id="A0A3L6LF65"/>
<evidence type="ECO:0000313" key="7">
    <source>
        <dbReference type="EMBL" id="RHW74027.1"/>
    </source>
</evidence>
<dbReference type="GO" id="GO:0005789">
    <property type="term" value="C:endoplasmic reticulum membrane"/>
    <property type="evidence" value="ECO:0007669"/>
    <property type="project" value="TreeGrafter"/>
</dbReference>
<evidence type="ECO:0000256" key="3">
    <source>
        <dbReference type="ARBA" id="ARBA00022692"/>
    </source>
</evidence>
<dbReference type="GO" id="GO:0000139">
    <property type="term" value="C:Golgi membrane"/>
    <property type="evidence" value="ECO:0007669"/>
    <property type="project" value="TreeGrafter"/>
</dbReference>
<evidence type="ECO:0000256" key="6">
    <source>
        <dbReference type="SAM" id="Phobius"/>
    </source>
</evidence>
<evidence type="ECO:0000313" key="8">
    <source>
        <dbReference type="Proteomes" id="UP000266743"/>
    </source>
</evidence>
<feature type="transmembrane region" description="Helical" evidence="6">
    <location>
        <begin position="115"/>
        <end position="137"/>
    </location>
</feature>
<keyword evidence="3 6" id="KW-0812">Transmembrane</keyword>
<protein>
    <submittedName>
        <fullName evidence="7">Transmembrane adaptor Erv26</fullName>
    </submittedName>
</protein>
<dbReference type="Proteomes" id="UP000266743">
    <property type="component" value="Chromosome 2"/>
</dbReference>
<feature type="transmembrane region" description="Helical" evidence="6">
    <location>
        <begin position="20"/>
        <end position="48"/>
    </location>
</feature>
<dbReference type="EMBL" id="QSBY01000002">
    <property type="protein sequence ID" value="RHW74027.1"/>
    <property type="molecule type" value="Genomic_DNA"/>
</dbReference>
<evidence type="ECO:0000256" key="4">
    <source>
        <dbReference type="ARBA" id="ARBA00022989"/>
    </source>
</evidence>
<feature type="transmembrane region" description="Helical" evidence="6">
    <location>
        <begin position="143"/>
        <end position="165"/>
    </location>
</feature>
<feature type="transmembrane region" description="Helical" evidence="6">
    <location>
        <begin position="60"/>
        <end position="78"/>
    </location>
</feature>
<dbReference type="GO" id="GO:0097020">
    <property type="term" value="F:COPII receptor activity"/>
    <property type="evidence" value="ECO:0007669"/>
    <property type="project" value="InterPro"/>
</dbReference>
<dbReference type="PANTHER" id="PTHR13144">
    <property type="entry name" value="TEX261 PROTEIN"/>
    <property type="match status" value="1"/>
</dbReference>
<dbReference type="PANTHER" id="PTHR13144:SF0">
    <property type="entry name" value="PROTEIN TEX261"/>
    <property type="match status" value="1"/>
</dbReference>
<comment type="caution">
    <text evidence="7">The sequence shown here is derived from an EMBL/GenBank/DDBJ whole genome shotgun (WGS) entry which is preliminary data.</text>
</comment>
<name>A0A3L6LF65_9TRYP</name>
<keyword evidence="5 6" id="KW-0472">Membrane</keyword>
<sequence length="212" mass="23692">MPYPDVYERDYSSLSQPIGFGAFHLVTVVMTGILFCFALFSFFCAMNLISDLAEEFPTRAGKVLRVLVVAVMGAHVFIMVVDRMNFLCSLVSCITNGLYLRALRHFPLLPLLQPFTWFMGFFVLLESVLWLHLLVSLDAPSEVVGYGNMFVFMIMLWLVPTGLILSVEVGPCGISDGLQMLRPPQGTKLPADQSGKRATIVSSLRKYFFSKS</sequence>
<dbReference type="GO" id="GO:0006888">
    <property type="term" value="P:endoplasmic reticulum to Golgi vesicle-mediated transport"/>
    <property type="evidence" value="ECO:0007669"/>
    <property type="project" value="InterPro"/>
</dbReference>
<accession>A0A3L6LF65</accession>